<accession>A0A5N6TYG7</accession>
<dbReference type="EMBL" id="ML742074">
    <property type="protein sequence ID" value="KAE8151294.1"/>
    <property type="molecule type" value="Genomic_DNA"/>
</dbReference>
<dbReference type="GO" id="GO:0000976">
    <property type="term" value="F:transcription cis-regulatory region binding"/>
    <property type="evidence" value="ECO:0007669"/>
    <property type="project" value="TreeGrafter"/>
</dbReference>
<dbReference type="Gene3D" id="4.10.240.10">
    <property type="entry name" value="Zn(2)-C6 fungal-type DNA-binding domain"/>
    <property type="match status" value="1"/>
</dbReference>
<dbReference type="InterPro" id="IPR021858">
    <property type="entry name" value="Fun_TF"/>
</dbReference>
<organism evidence="8 9">
    <name type="scientific">Aspergillus avenaceus</name>
    <dbReference type="NCBI Taxonomy" id="36643"/>
    <lineage>
        <taxon>Eukaryota</taxon>
        <taxon>Fungi</taxon>
        <taxon>Dikarya</taxon>
        <taxon>Ascomycota</taxon>
        <taxon>Pezizomycotina</taxon>
        <taxon>Eurotiomycetes</taxon>
        <taxon>Eurotiomycetidae</taxon>
        <taxon>Eurotiales</taxon>
        <taxon>Aspergillaceae</taxon>
        <taxon>Aspergillus</taxon>
        <taxon>Aspergillus subgen. Circumdati</taxon>
    </lineage>
</organism>
<proteinExistence type="predicted"/>
<keyword evidence="4" id="KW-0804">Transcription</keyword>
<feature type="compositionally biased region" description="Low complexity" evidence="6">
    <location>
        <begin position="174"/>
        <end position="190"/>
    </location>
</feature>
<dbReference type="GO" id="GO:0045944">
    <property type="term" value="P:positive regulation of transcription by RNA polymerase II"/>
    <property type="evidence" value="ECO:0007669"/>
    <property type="project" value="TreeGrafter"/>
</dbReference>
<evidence type="ECO:0000313" key="8">
    <source>
        <dbReference type="EMBL" id="KAE8151294.1"/>
    </source>
</evidence>
<dbReference type="GO" id="GO:0005634">
    <property type="term" value="C:nucleus"/>
    <property type="evidence" value="ECO:0007669"/>
    <property type="project" value="UniProtKB-SubCell"/>
</dbReference>
<feature type="region of interest" description="Disordered" evidence="6">
    <location>
        <begin position="1"/>
        <end position="28"/>
    </location>
</feature>
<keyword evidence="9" id="KW-1185">Reference proteome</keyword>
<name>A0A5N6TYG7_ASPAV</name>
<evidence type="ECO:0000256" key="3">
    <source>
        <dbReference type="ARBA" id="ARBA00023125"/>
    </source>
</evidence>
<dbReference type="SUPFAM" id="SSF57701">
    <property type="entry name" value="Zn2/Cys6 DNA-binding domain"/>
    <property type="match status" value="1"/>
</dbReference>
<dbReference type="InterPro" id="IPR036864">
    <property type="entry name" value="Zn2-C6_fun-type_DNA-bd_sf"/>
</dbReference>
<keyword evidence="2" id="KW-0805">Transcription regulation</keyword>
<dbReference type="GO" id="GO:0008270">
    <property type="term" value="F:zinc ion binding"/>
    <property type="evidence" value="ECO:0007669"/>
    <property type="project" value="InterPro"/>
</dbReference>
<keyword evidence="5" id="KW-0539">Nucleus</keyword>
<feature type="compositionally biased region" description="Polar residues" evidence="6">
    <location>
        <begin position="214"/>
        <end position="237"/>
    </location>
</feature>
<evidence type="ECO:0000256" key="4">
    <source>
        <dbReference type="ARBA" id="ARBA00023163"/>
    </source>
</evidence>
<feature type="compositionally biased region" description="Basic residues" evidence="6">
    <location>
        <begin position="196"/>
        <end position="211"/>
    </location>
</feature>
<feature type="compositionally biased region" description="Basic and acidic residues" evidence="6">
    <location>
        <begin position="153"/>
        <end position="162"/>
    </location>
</feature>
<dbReference type="PANTHER" id="PTHR37534">
    <property type="entry name" value="TRANSCRIPTIONAL ACTIVATOR PROTEIN UGA3"/>
    <property type="match status" value="1"/>
</dbReference>
<gene>
    <name evidence="8" type="ORF">BDV25DRAFT_152895</name>
</gene>
<feature type="compositionally biased region" description="Low complexity" evidence="6">
    <location>
        <begin position="122"/>
        <end position="152"/>
    </location>
</feature>
<evidence type="ECO:0000313" key="9">
    <source>
        <dbReference type="Proteomes" id="UP000325780"/>
    </source>
</evidence>
<dbReference type="PANTHER" id="PTHR37534:SF10">
    <property type="entry name" value="ZN(II)2CYS6 TRANSCRIPTION FACTOR (EUROFUNG)"/>
    <property type="match status" value="1"/>
</dbReference>
<dbReference type="AlphaFoldDB" id="A0A5N6TYG7"/>
<keyword evidence="3" id="KW-0238">DNA-binding</keyword>
<dbReference type="CDD" id="cd00067">
    <property type="entry name" value="GAL4"/>
    <property type="match status" value="1"/>
</dbReference>
<dbReference type="Pfam" id="PF11951">
    <property type="entry name" value="Fungal_trans_2"/>
    <property type="match status" value="1"/>
</dbReference>
<sequence>MANPYPPSQPSLTSYILPPSQQSQEPSTLSAFSVLGVQYPESVAFWHSSPTQHPPQPEIPVSAPSYAPLPKPPPLLQSIPDQKKHKRTRSGCFTCRSRRIKCDETRPICDRCRKGNRECVYPTPGTTGSMSSAGSRSKARSSRPQSRGSDSSGHVEPEDVHILKPIADEDEEGSVGSSSRLSPSTGPSGTRPKQGVSKKRSAQSLARRRAKPQSAATTTISDTPSLRDVSSSPSTEASRLDSLSVRSASVSLHPFESFSIPNTAHLPEDVRFYLAFHQGEMTPRHYSMRSDSEQFIHQTLVDFALRYDPLLYAVVGFAAYHHCVLTGNGKLYKFLKFYNTALKLLRKSLGSGEEHWEATLITVLVLTTFEEFIGDFVNQIDHHQAAHALMHELLTPESVTTNELHAQIFIWYARFDVTSGILAGNEMVLGREWYMTKEIHDAHEAASHPGDTLKNLRYAASILRRFGLEMASLYAKLSRGIMPIDEFIAENDKLDHLLDKVKSVLDTFHGSEYTVWDFPNKQPLTEDDIVDPYVPGSIYRGPLWDVNVLWADYYATKSMFKYQSLLSLKQSSFSELEDVATTLCRLIETLTRWPEKGNGWIFPLKNSIGMACLFGPKDSKTIMWGRHKYAMLERSGFVTPPKFRQALVLAWQLPEINHWWLPDDEGYPEIIQEVRLMTEERTNNPRDNFRESVSNMRSLFWNLNLDDTSSENSPSSLAQSDR</sequence>
<dbReference type="InterPro" id="IPR001138">
    <property type="entry name" value="Zn2Cys6_DnaBD"/>
</dbReference>
<evidence type="ECO:0000256" key="1">
    <source>
        <dbReference type="ARBA" id="ARBA00004123"/>
    </source>
</evidence>
<dbReference type="Pfam" id="PF00172">
    <property type="entry name" value="Zn_clus"/>
    <property type="match status" value="1"/>
</dbReference>
<feature type="region of interest" description="Disordered" evidence="6">
    <location>
        <begin position="113"/>
        <end position="240"/>
    </location>
</feature>
<feature type="domain" description="Zn(2)-C6 fungal-type" evidence="7">
    <location>
        <begin position="91"/>
        <end position="121"/>
    </location>
</feature>
<dbReference type="PROSITE" id="PS50048">
    <property type="entry name" value="ZN2_CY6_FUNGAL_2"/>
    <property type="match status" value="1"/>
</dbReference>
<evidence type="ECO:0000256" key="2">
    <source>
        <dbReference type="ARBA" id="ARBA00023015"/>
    </source>
</evidence>
<dbReference type="OrthoDB" id="5278208at2759"/>
<evidence type="ECO:0000256" key="5">
    <source>
        <dbReference type="ARBA" id="ARBA00023242"/>
    </source>
</evidence>
<dbReference type="GO" id="GO:0000981">
    <property type="term" value="F:DNA-binding transcription factor activity, RNA polymerase II-specific"/>
    <property type="evidence" value="ECO:0007669"/>
    <property type="project" value="InterPro"/>
</dbReference>
<feature type="compositionally biased region" description="Polar residues" evidence="6">
    <location>
        <begin position="10"/>
        <end position="28"/>
    </location>
</feature>
<feature type="region of interest" description="Disordered" evidence="6">
    <location>
        <begin position="47"/>
        <end position="90"/>
    </location>
</feature>
<reference evidence="8 9" key="1">
    <citation type="submission" date="2019-04" db="EMBL/GenBank/DDBJ databases">
        <title>Friends and foes A comparative genomics study of 23 Aspergillus species from section Flavi.</title>
        <authorList>
            <consortium name="DOE Joint Genome Institute"/>
            <person name="Kjaerbolling I."/>
            <person name="Vesth T."/>
            <person name="Frisvad J.C."/>
            <person name="Nybo J.L."/>
            <person name="Theobald S."/>
            <person name="Kildgaard S."/>
            <person name="Isbrandt T."/>
            <person name="Kuo A."/>
            <person name="Sato A."/>
            <person name="Lyhne E.K."/>
            <person name="Kogle M.E."/>
            <person name="Wiebenga A."/>
            <person name="Kun R.S."/>
            <person name="Lubbers R.J."/>
            <person name="Makela M.R."/>
            <person name="Barry K."/>
            <person name="Chovatia M."/>
            <person name="Clum A."/>
            <person name="Daum C."/>
            <person name="Haridas S."/>
            <person name="He G."/>
            <person name="LaButti K."/>
            <person name="Lipzen A."/>
            <person name="Mondo S."/>
            <person name="Riley R."/>
            <person name="Salamov A."/>
            <person name="Simmons B.A."/>
            <person name="Magnuson J.K."/>
            <person name="Henrissat B."/>
            <person name="Mortensen U.H."/>
            <person name="Larsen T.O."/>
            <person name="Devries R.P."/>
            <person name="Grigoriev I.V."/>
            <person name="Machida M."/>
            <person name="Baker S.E."/>
            <person name="Andersen M.R."/>
        </authorList>
    </citation>
    <scope>NUCLEOTIDE SEQUENCE [LARGE SCALE GENOMIC DNA]</scope>
    <source>
        <strain evidence="8 9">IBT 18842</strain>
    </source>
</reference>
<dbReference type="Proteomes" id="UP000325780">
    <property type="component" value="Unassembled WGS sequence"/>
</dbReference>
<evidence type="ECO:0000259" key="7">
    <source>
        <dbReference type="PROSITE" id="PS50048"/>
    </source>
</evidence>
<comment type="subcellular location">
    <subcellularLocation>
        <location evidence="1">Nucleus</location>
    </subcellularLocation>
</comment>
<protein>
    <submittedName>
        <fullName evidence="8">Putative Zn(II)2Cys6 transcription factor</fullName>
    </submittedName>
</protein>
<dbReference type="SMART" id="SM00066">
    <property type="entry name" value="GAL4"/>
    <property type="match status" value="1"/>
</dbReference>
<evidence type="ECO:0000256" key="6">
    <source>
        <dbReference type="SAM" id="MobiDB-lite"/>
    </source>
</evidence>
<dbReference type="PROSITE" id="PS00463">
    <property type="entry name" value="ZN2_CY6_FUNGAL_1"/>
    <property type="match status" value="1"/>
</dbReference>